<reference evidence="3" key="1">
    <citation type="submission" date="2022-10" db="EMBL/GenBank/DDBJ databases">
        <authorList>
            <person name="Chen Y."/>
            <person name="Dougan E. K."/>
            <person name="Chan C."/>
            <person name="Rhodes N."/>
            <person name="Thang M."/>
        </authorList>
    </citation>
    <scope>NUCLEOTIDE SEQUENCE</scope>
</reference>
<keyword evidence="5" id="KW-1185">Reference proteome</keyword>
<proteinExistence type="predicted"/>
<evidence type="ECO:0000256" key="1">
    <source>
        <dbReference type="SAM" id="SignalP"/>
    </source>
</evidence>
<dbReference type="OrthoDB" id="418994at2759"/>
<gene>
    <name evidence="3" type="ORF">C1SCF055_LOCUS11743</name>
</gene>
<dbReference type="EMBL" id="CAMXCT020000868">
    <property type="protein sequence ID" value="CAL1137570.1"/>
    <property type="molecule type" value="Genomic_DNA"/>
</dbReference>
<feature type="domain" description="JmjC" evidence="2">
    <location>
        <begin position="124"/>
        <end position="237"/>
    </location>
</feature>
<name>A0A9P1C325_9DINO</name>
<dbReference type="SUPFAM" id="SSF51197">
    <property type="entry name" value="Clavaminate synthase-like"/>
    <property type="match status" value="1"/>
</dbReference>
<organism evidence="3">
    <name type="scientific">Cladocopium goreaui</name>
    <dbReference type="NCBI Taxonomy" id="2562237"/>
    <lineage>
        <taxon>Eukaryota</taxon>
        <taxon>Sar</taxon>
        <taxon>Alveolata</taxon>
        <taxon>Dinophyceae</taxon>
        <taxon>Suessiales</taxon>
        <taxon>Symbiodiniaceae</taxon>
        <taxon>Cladocopium</taxon>
    </lineage>
</organism>
<dbReference type="Gene3D" id="2.60.120.650">
    <property type="entry name" value="Cupin"/>
    <property type="match status" value="1"/>
</dbReference>
<feature type="chain" id="PRO_5043270095" evidence="1">
    <location>
        <begin position="18"/>
        <end position="353"/>
    </location>
</feature>
<dbReference type="AlphaFoldDB" id="A0A9P1C325"/>
<reference evidence="4 5" key="2">
    <citation type="submission" date="2024-05" db="EMBL/GenBank/DDBJ databases">
        <authorList>
            <person name="Chen Y."/>
            <person name="Shah S."/>
            <person name="Dougan E. K."/>
            <person name="Thang M."/>
            <person name="Chan C."/>
        </authorList>
    </citation>
    <scope>NUCLEOTIDE SEQUENCE [LARGE SCALE GENOMIC DNA]</scope>
</reference>
<dbReference type="Pfam" id="PF08007">
    <property type="entry name" value="JmjC_2"/>
    <property type="match status" value="1"/>
</dbReference>
<dbReference type="Proteomes" id="UP001152797">
    <property type="component" value="Unassembled WGS sequence"/>
</dbReference>
<feature type="signal peptide" evidence="1">
    <location>
        <begin position="1"/>
        <end position="17"/>
    </location>
</feature>
<dbReference type="InterPro" id="IPR003347">
    <property type="entry name" value="JmjC_dom"/>
</dbReference>
<evidence type="ECO:0000313" key="5">
    <source>
        <dbReference type="Proteomes" id="UP001152797"/>
    </source>
</evidence>
<evidence type="ECO:0000313" key="4">
    <source>
        <dbReference type="EMBL" id="CAL4771507.1"/>
    </source>
</evidence>
<protein>
    <submittedName>
        <fullName evidence="4">Bifunctional lysine-specific demethylase and histidyl-hydroxylase NO66</fullName>
    </submittedName>
</protein>
<dbReference type="EMBL" id="CAMXCT010000868">
    <property type="protein sequence ID" value="CAI3984195.1"/>
    <property type="molecule type" value="Genomic_DNA"/>
</dbReference>
<comment type="caution">
    <text evidence="3">The sequence shown here is derived from an EMBL/GenBank/DDBJ whole genome shotgun (WGS) entry which is preliminary data.</text>
</comment>
<sequence length="353" mass="38411">MCGHALHPLFVVAVTAGMDVCSVPSNDLVFSAEELQQLQGHRARLFPATRQRQQLVAEVLPAAKALWQISDEHFAEALELPPGSSAVQGQNVAARGAESMQQGFTQILNNVEAVVPAATALAAIIANQTALASVLVTAYNHPSFGQPVCAHADAQDTFIFQLEGCRVWQFWHHSLEAKHLVHDPVNRSWELCIEGGIRGEHGSVHVELQPGAILWLPRGIAHQTSRCGKGVSSHWSFAASMSQLSAGHVLMDVAQASGKPEVQQKLIEALRKDNDLSVRLRQGHPSLEVTLALLDEVAPGPWPALDRRQVALRRKLLETAAGDLSMSQRTSQCRSGPLGKFLIRRKVGRRIDL</sequence>
<evidence type="ECO:0000259" key="2">
    <source>
        <dbReference type="Pfam" id="PF08007"/>
    </source>
</evidence>
<keyword evidence="1" id="KW-0732">Signal</keyword>
<dbReference type="EMBL" id="CAMXCT030000868">
    <property type="protein sequence ID" value="CAL4771507.1"/>
    <property type="molecule type" value="Genomic_DNA"/>
</dbReference>
<evidence type="ECO:0000313" key="3">
    <source>
        <dbReference type="EMBL" id="CAI3984195.1"/>
    </source>
</evidence>
<accession>A0A9P1C325</accession>